<evidence type="ECO:0000313" key="3">
    <source>
        <dbReference type="Proteomes" id="UP000266016"/>
    </source>
</evidence>
<proteinExistence type="predicted"/>
<keyword evidence="1" id="KW-0472">Membrane</keyword>
<dbReference type="Proteomes" id="UP000266016">
    <property type="component" value="Unassembled WGS sequence"/>
</dbReference>
<comment type="caution">
    <text evidence="2">The sequence shown here is derived from an EMBL/GenBank/DDBJ whole genome shotgun (WGS) entry which is preliminary data.</text>
</comment>
<evidence type="ECO:0000256" key="1">
    <source>
        <dbReference type="SAM" id="Phobius"/>
    </source>
</evidence>
<evidence type="ECO:0000313" key="2">
    <source>
        <dbReference type="EMBL" id="RID88411.1"/>
    </source>
</evidence>
<reference evidence="2 3" key="1">
    <citation type="submission" date="2018-08" db="EMBL/GenBank/DDBJ databases">
        <title>Bacillus jemisoniae sp. nov., Bacillus chryseoplanitiae sp. nov., Bacillus resnikiae sp. nov., and Bacillus frankliniae sp. nov., isolated from Viking spacecraft and associated surfaces.</title>
        <authorList>
            <person name="Seuylemezian A."/>
            <person name="Vaishampayan P."/>
        </authorList>
    </citation>
    <scope>NUCLEOTIDE SEQUENCE [LARGE SCALE GENOMIC DNA]</scope>
    <source>
        <strain evidence="2 3">MA001</strain>
    </source>
</reference>
<keyword evidence="3" id="KW-1185">Reference proteome</keyword>
<gene>
    <name evidence="2" type="ORF">D1953_04320</name>
</gene>
<feature type="transmembrane region" description="Helical" evidence="1">
    <location>
        <begin position="70"/>
        <end position="92"/>
    </location>
</feature>
<protein>
    <recommendedName>
        <fullName evidence="4">DUF998 domain-containing protein</fullName>
    </recommendedName>
</protein>
<feature type="transmembrane region" description="Helical" evidence="1">
    <location>
        <begin position="44"/>
        <end position="63"/>
    </location>
</feature>
<feature type="transmembrane region" description="Helical" evidence="1">
    <location>
        <begin position="98"/>
        <end position="118"/>
    </location>
</feature>
<dbReference type="RefSeq" id="WP_119115935.1">
    <property type="nucleotide sequence ID" value="NZ_QWVS01000007.1"/>
</dbReference>
<keyword evidence="1" id="KW-1133">Transmembrane helix</keyword>
<feature type="transmembrane region" description="Helical" evidence="1">
    <location>
        <begin position="130"/>
        <end position="151"/>
    </location>
</feature>
<name>A0A398BGY1_9BACI</name>
<feature type="transmembrane region" description="Helical" evidence="1">
    <location>
        <begin position="163"/>
        <end position="188"/>
    </location>
</feature>
<dbReference type="AlphaFoldDB" id="A0A398BGY1"/>
<organism evidence="2 3">
    <name type="scientific">Peribacillus asahii</name>
    <dbReference type="NCBI Taxonomy" id="228899"/>
    <lineage>
        <taxon>Bacteria</taxon>
        <taxon>Bacillati</taxon>
        <taxon>Bacillota</taxon>
        <taxon>Bacilli</taxon>
        <taxon>Bacillales</taxon>
        <taxon>Bacillaceae</taxon>
        <taxon>Peribacillus</taxon>
    </lineage>
</organism>
<keyword evidence="1" id="KW-0812">Transmembrane</keyword>
<accession>A0A398BGY1</accession>
<dbReference type="EMBL" id="QWVS01000007">
    <property type="protein sequence ID" value="RID88411.1"/>
    <property type="molecule type" value="Genomic_DNA"/>
</dbReference>
<sequence>MKKLLSWLCIIGGFFWGVKPIYDALFNGKRWGQGYEPQDLTDYISFIFPLLCIGGLIASYSLYKKEVRNSIMILILSAVLSGLFSFSEIYLYGSDLPFGLIFMLTGTMCMMIGSIYLFIQLKKVRSSTLFLSSTAIALFLDNFLLIALSILSDVLVLPEEISTPILVILFVSIGFIWSVFGFAILRLAKLDTINIQK</sequence>
<evidence type="ECO:0008006" key="4">
    <source>
        <dbReference type="Google" id="ProtNLM"/>
    </source>
</evidence>